<feature type="region of interest" description="Disordered" evidence="1">
    <location>
        <begin position="1"/>
        <end position="95"/>
    </location>
</feature>
<sequence>MHLPARSLFRGARRGRSGFRDRSIEGRDVQPRDPDLPSSRAARLPENAPFVGGPLDARDESNASPQRGSGSRDTAPRWPYRVGSEGGGPESLRPSRLITEDPMLLLIAAAITVATPAQLQSAVKTARGGDVILLQPGHYGVVTLNGAHYASSVRIRSANPSHRAFFSRLTINNARNLTLSGLEVSYAAARGEGNMQAMIRVNNGFNITLDDLYVHGVIDGKVVNDVNGVVAQNVEGFRVTNSRFREINAGIKTGRSGNVLIQNNDIGFIGSDAIEIPGSNGVSIIANTLHDFRTNPTIHPDGVQCWTTRETSGCKNVRILRNQIIGSPGHEPQGVFFGDEDRVRGYENIEISNNRFYMTMWHAIALYSAPRNVVIRYNQVIAGPNFTPWIRVEAPATVQGNVAPAYYINSEQPALPPGNQIGGLFKK</sequence>
<dbReference type="InterPro" id="IPR006626">
    <property type="entry name" value="PbH1"/>
</dbReference>
<dbReference type="EMBL" id="JAATJB010000004">
    <property type="protein sequence ID" value="NJB97468.1"/>
    <property type="molecule type" value="Genomic_DNA"/>
</dbReference>
<evidence type="ECO:0000259" key="2">
    <source>
        <dbReference type="Pfam" id="PF13229"/>
    </source>
</evidence>
<feature type="compositionally biased region" description="Basic and acidic residues" evidence="1">
    <location>
        <begin position="18"/>
        <end position="35"/>
    </location>
</feature>
<evidence type="ECO:0000313" key="3">
    <source>
        <dbReference type="EMBL" id="NJB97468.1"/>
    </source>
</evidence>
<comment type="caution">
    <text evidence="3">The sequence shown here is derived from an EMBL/GenBank/DDBJ whole genome shotgun (WGS) entry which is preliminary data.</text>
</comment>
<protein>
    <recommendedName>
        <fullName evidence="2">Right handed beta helix domain-containing protein</fullName>
    </recommendedName>
</protein>
<feature type="compositionally biased region" description="Polar residues" evidence="1">
    <location>
        <begin position="62"/>
        <end position="72"/>
    </location>
</feature>
<organism evidence="3 4">
    <name type="scientific">Sphingomonas trueperi</name>
    <dbReference type="NCBI Taxonomy" id="53317"/>
    <lineage>
        <taxon>Bacteria</taxon>
        <taxon>Pseudomonadati</taxon>
        <taxon>Pseudomonadota</taxon>
        <taxon>Alphaproteobacteria</taxon>
        <taxon>Sphingomonadales</taxon>
        <taxon>Sphingomonadaceae</taxon>
        <taxon>Sphingomonas</taxon>
    </lineage>
</organism>
<feature type="domain" description="Right handed beta helix" evidence="2">
    <location>
        <begin position="227"/>
        <end position="400"/>
    </location>
</feature>
<dbReference type="InterPro" id="IPR039448">
    <property type="entry name" value="Beta_helix"/>
</dbReference>
<proteinExistence type="predicted"/>
<gene>
    <name evidence="3" type="ORF">GGR89_001780</name>
</gene>
<dbReference type="Proteomes" id="UP000531251">
    <property type="component" value="Unassembled WGS sequence"/>
</dbReference>
<dbReference type="SMART" id="SM00710">
    <property type="entry name" value="PbH1"/>
    <property type="match status" value="7"/>
</dbReference>
<evidence type="ECO:0000313" key="4">
    <source>
        <dbReference type="Proteomes" id="UP000531251"/>
    </source>
</evidence>
<dbReference type="Gene3D" id="2.160.20.10">
    <property type="entry name" value="Single-stranded right-handed beta-helix, Pectin lyase-like"/>
    <property type="match status" value="1"/>
</dbReference>
<reference evidence="3 4" key="1">
    <citation type="submission" date="2020-03" db="EMBL/GenBank/DDBJ databases">
        <title>Genomic Encyclopedia of Type Strains, Phase IV (KMG-IV): sequencing the most valuable type-strain genomes for metagenomic binning, comparative biology and taxonomic classification.</title>
        <authorList>
            <person name="Goeker M."/>
        </authorList>
    </citation>
    <scope>NUCLEOTIDE SEQUENCE [LARGE SCALE GENOMIC DNA]</scope>
    <source>
        <strain evidence="3 4">DSM 7225</strain>
    </source>
</reference>
<dbReference type="InterPro" id="IPR011050">
    <property type="entry name" value="Pectin_lyase_fold/virulence"/>
</dbReference>
<dbReference type="InterPro" id="IPR012334">
    <property type="entry name" value="Pectin_lyas_fold"/>
</dbReference>
<dbReference type="Pfam" id="PF13229">
    <property type="entry name" value="Beta_helix"/>
    <property type="match status" value="1"/>
</dbReference>
<feature type="compositionally biased region" description="Low complexity" evidence="1">
    <location>
        <begin position="1"/>
        <end position="10"/>
    </location>
</feature>
<evidence type="ECO:0000256" key="1">
    <source>
        <dbReference type="SAM" id="MobiDB-lite"/>
    </source>
</evidence>
<dbReference type="RefSeq" id="WP_125976116.1">
    <property type="nucleotide sequence ID" value="NZ_BAAADY010000013.1"/>
</dbReference>
<dbReference type="SUPFAM" id="SSF51126">
    <property type="entry name" value="Pectin lyase-like"/>
    <property type="match status" value="1"/>
</dbReference>
<dbReference type="AlphaFoldDB" id="A0A7X5XYS8"/>
<keyword evidence="4" id="KW-1185">Reference proteome</keyword>
<accession>A0A7X5XYS8</accession>
<name>A0A7X5XYS8_9SPHN</name>